<dbReference type="PANTHER" id="PTHR46630">
    <property type="entry name" value="TETRATRICOPEPTIDE REPEAT PROTEIN 29"/>
    <property type="match status" value="1"/>
</dbReference>
<dbReference type="Gene3D" id="1.25.40.10">
    <property type="entry name" value="Tetratricopeptide repeat domain"/>
    <property type="match status" value="3"/>
</dbReference>
<evidence type="ECO:0000256" key="7">
    <source>
        <dbReference type="SAM" id="Coils"/>
    </source>
</evidence>
<keyword evidence="10" id="KW-1185">Reference proteome</keyword>
<dbReference type="InterPro" id="IPR016032">
    <property type="entry name" value="Sig_transdc_resp-reg_C-effctor"/>
</dbReference>
<feature type="domain" description="HTH luxR-type" evidence="8">
    <location>
        <begin position="558"/>
        <end position="615"/>
    </location>
</feature>
<evidence type="ECO:0000256" key="3">
    <source>
        <dbReference type="ARBA" id="ARBA00022737"/>
    </source>
</evidence>
<dbReference type="STRING" id="346185.AAY42_05980"/>
<dbReference type="EMBL" id="LCTZ01000002">
    <property type="protein sequence ID" value="KQC29493.1"/>
    <property type="molecule type" value="Genomic_DNA"/>
</dbReference>
<dbReference type="PROSITE" id="PS50005">
    <property type="entry name" value="TPR"/>
    <property type="match status" value="1"/>
</dbReference>
<dbReference type="Gene3D" id="1.10.10.10">
    <property type="entry name" value="Winged helix-like DNA-binding domain superfamily/Winged helix DNA-binding domain"/>
    <property type="match status" value="1"/>
</dbReference>
<feature type="coiled-coil region" evidence="7">
    <location>
        <begin position="466"/>
        <end position="516"/>
    </location>
</feature>
<dbReference type="AlphaFoldDB" id="A0A0Q1DKT6"/>
<dbReference type="SUPFAM" id="SSF48452">
    <property type="entry name" value="TPR-like"/>
    <property type="match status" value="2"/>
</dbReference>
<dbReference type="InterPro" id="IPR051476">
    <property type="entry name" value="Bac_ResReg_Asp_Phosphatase"/>
</dbReference>
<dbReference type="InterPro" id="IPR011990">
    <property type="entry name" value="TPR-like_helical_dom_sf"/>
</dbReference>
<feature type="repeat" description="TPR" evidence="6">
    <location>
        <begin position="244"/>
        <end position="277"/>
    </location>
</feature>
<evidence type="ECO:0000256" key="5">
    <source>
        <dbReference type="ARBA" id="ARBA00038253"/>
    </source>
</evidence>
<evidence type="ECO:0000256" key="1">
    <source>
        <dbReference type="ARBA" id="ARBA00004496"/>
    </source>
</evidence>
<dbReference type="GO" id="GO:0003677">
    <property type="term" value="F:DNA binding"/>
    <property type="evidence" value="ECO:0007669"/>
    <property type="project" value="InterPro"/>
</dbReference>
<evidence type="ECO:0000313" key="10">
    <source>
        <dbReference type="Proteomes" id="UP000050827"/>
    </source>
</evidence>
<comment type="caution">
    <text evidence="9">The sequence shown here is derived from an EMBL/GenBank/DDBJ whole genome shotgun (WGS) entry which is preliminary data.</text>
</comment>
<evidence type="ECO:0000256" key="6">
    <source>
        <dbReference type="PROSITE-ProRule" id="PRU00339"/>
    </source>
</evidence>
<evidence type="ECO:0000256" key="4">
    <source>
        <dbReference type="ARBA" id="ARBA00022803"/>
    </source>
</evidence>
<sequence>MKTSESFLLAFLGSILFVSAQENKKLDSFLIVYKSQSESRAKVDAAKELSNLLRHDKPKESYLYATEALKISNSIGYDKGKGYAFLSLALYYRFLPNIDSSRYHYKNSIQTFKEIGLKTDLWTALNEYATYETRLGEFDYALELAEEGKTLALELKDGIKLVDNLQRKAAIYTDKTDYPAAISETIDASKVLDTIQPEDKKRKAIVLADLGRIQMLRGEEKEAIPYIEESLGIFKELNDLVWLATVYIELGNCYWYLKEYDKCISEYKKSLAISQQMNREDFIAANNNNIGATYAEIGEFAKALIYLKKAHESTRKSKSINNLIVSHNDLARAYIGLENYPQALQHTDSAIQIADSIKVPELLEDGYFRQAYIFEQMGDYKLALKNHKKYQQVHDSIEDIELGKEVEELKTQYETEKKEQQIVLQEKEITVLEQQASISNLQKLLLGIGLLLSLIGFYAIRQKLKRNKLEKEKVDAELAFKKKELTTHALHLAKKNEVLESLKQKAQELKANEESKNGYQQLIRTINFDLQDDNNWENFSRYFEEVHKDFNSNVKSKYPEVTSNELRLLALLKMNLSSKEIANILNISPEGIKKARYRLRKKLDITTEDSLQDLVLSL</sequence>
<dbReference type="Proteomes" id="UP000050827">
    <property type="component" value="Unassembled WGS sequence"/>
</dbReference>
<name>A0A0Q1DKT6_9FLAO</name>
<dbReference type="InterPro" id="IPR000792">
    <property type="entry name" value="Tscrpt_reg_LuxR_C"/>
</dbReference>
<evidence type="ECO:0000259" key="8">
    <source>
        <dbReference type="SMART" id="SM00421"/>
    </source>
</evidence>
<dbReference type="OrthoDB" id="1090267at2"/>
<dbReference type="RefSeq" id="WP_055393329.1">
    <property type="nucleotide sequence ID" value="NZ_LCTZ01000002.1"/>
</dbReference>
<dbReference type="SMART" id="SM00421">
    <property type="entry name" value="HTH_LUXR"/>
    <property type="match status" value="1"/>
</dbReference>
<dbReference type="SMART" id="SM00028">
    <property type="entry name" value="TPR"/>
    <property type="match status" value="5"/>
</dbReference>
<dbReference type="InterPro" id="IPR019734">
    <property type="entry name" value="TPR_rpt"/>
</dbReference>
<dbReference type="PANTHER" id="PTHR46630:SF1">
    <property type="entry name" value="TETRATRICOPEPTIDE REPEAT PROTEIN 29"/>
    <property type="match status" value="1"/>
</dbReference>
<organism evidence="9 10">
    <name type="scientific">Flagellimonas eckloniae</name>
    <dbReference type="NCBI Taxonomy" id="346185"/>
    <lineage>
        <taxon>Bacteria</taxon>
        <taxon>Pseudomonadati</taxon>
        <taxon>Bacteroidota</taxon>
        <taxon>Flavobacteriia</taxon>
        <taxon>Flavobacteriales</taxon>
        <taxon>Flavobacteriaceae</taxon>
        <taxon>Flagellimonas</taxon>
    </lineage>
</organism>
<protein>
    <recommendedName>
        <fullName evidence="8">HTH luxR-type domain-containing protein</fullName>
    </recommendedName>
</protein>
<dbReference type="Pfam" id="PF13424">
    <property type="entry name" value="TPR_12"/>
    <property type="match status" value="1"/>
</dbReference>
<dbReference type="InterPro" id="IPR036388">
    <property type="entry name" value="WH-like_DNA-bd_sf"/>
</dbReference>
<keyword evidence="3" id="KW-0677">Repeat</keyword>
<dbReference type="SUPFAM" id="SSF46894">
    <property type="entry name" value="C-terminal effector domain of the bipartite response regulators"/>
    <property type="match status" value="1"/>
</dbReference>
<proteinExistence type="inferred from homology"/>
<dbReference type="GO" id="GO:0005737">
    <property type="term" value="C:cytoplasm"/>
    <property type="evidence" value="ECO:0007669"/>
    <property type="project" value="UniProtKB-SubCell"/>
</dbReference>
<dbReference type="PATRIC" id="fig|1547436.3.peg.1240"/>
<feature type="coiled-coil region" evidence="7">
    <location>
        <begin position="406"/>
        <end position="435"/>
    </location>
</feature>
<dbReference type="GO" id="GO:0006355">
    <property type="term" value="P:regulation of DNA-templated transcription"/>
    <property type="evidence" value="ECO:0007669"/>
    <property type="project" value="InterPro"/>
</dbReference>
<comment type="subcellular location">
    <subcellularLocation>
        <location evidence="1">Cytoplasm</location>
    </subcellularLocation>
</comment>
<gene>
    <name evidence="9" type="ORF">AAY42_05980</name>
</gene>
<keyword evidence="4 6" id="KW-0802">TPR repeat</keyword>
<keyword evidence="2" id="KW-0963">Cytoplasm</keyword>
<reference evidence="9 10" key="1">
    <citation type="submission" date="2015-04" db="EMBL/GenBank/DDBJ databases">
        <title>Complete genome of flavobacterium.</title>
        <authorList>
            <person name="Kwon Y.M."/>
            <person name="Kim S.-J."/>
        </authorList>
    </citation>
    <scope>NUCLEOTIDE SEQUENCE [LARGE SCALE GENOMIC DNA]</scope>
    <source>
        <strain evidence="9 10">DK169</strain>
    </source>
</reference>
<accession>A0A0Q1DKT6</accession>
<keyword evidence="7" id="KW-0175">Coiled coil</keyword>
<evidence type="ECO:0000256" key="2">
    <source>
        <dbReference type="ARBA" id="ARBA00022490"/>
    </source>
</evidence>
<comment type="similarity">
    <text evidence="5">Belongs to the Rap family.</text>
</comment>
<evidence type="ECO:0000313" key="9">
    <source>
        <dbReference type="EMBL" id="KQC29493.1"/>
    </source>
</evidence>